<dbReference type="InterPro" id="IPR036890">
    <property type="entry name" value="HATPase_C_sf"/>
</dbReference>
<dbReference type="Gene3D" id="3.30.450.20">
    <property type="entry name" value="PAS domain"/>
    <property type="match status" value="1"/>
</dbReference>
<keyword evidence="6" id="KW-0597">Phosphoprotein</keyword>
<proteinExistence type="predicted"/>
<keyword evidence="12" id="KW-0408">Iron</keyword>
<dbReference type="Proteomes" id="UP001224359">
    <property type="component" value="Unassembled WGS sequence"/>
</dbReference>
<evidence type="ECO:0000256" key="8">
    <source>
        <dbReference type="ARBA" id="ARBA00022723"/>
    </source>
</evidence>
<sequence length="350" mass="40093">MSNSQMIDFLVKMYENSTEAIFFLDQEGKILALNPTAREIVDDRLLESLQQGNPSMLCTFCRGYTNDQNEMTCFDCHIQNAEDDFSSFQVYLETKNKGTVPYAASYHPIDEEKSTYVFMLRDLTTQFKTQEDLYKNKLMKQTIEAQENERKRISRELHDSVVQELISMLVDLRLTKYMDDPAEVQKQTQQMEGTLNRLVEDVRNLSVVLRPASLDDLGLEAAFRSHFKWVEKNYGLDVNFSSTLNNRRYRQDIETAVYRIGQEAILNAIKYAETFQVSVLLTELEGYIEMYVRDEGIGFNKEKPDVKGSGIGLSGMEERAELVGGTISIDTEVGKGTTVYLSIPVKRSQS</sequence>
<dbReference type="PIRSF" id="PIRSF037432">
    <property type="entry name" value="STHK_NreB"/>
    <property type="match status" value="1"/>
</dbReference>
<comment type="subcellular location">
    <subcellularLocation>
        <location evidence="3">Cytoplasm</location>
    </subcellularLocation>
</comment>
<comment type="caution">
    <text evidence="18">The sequence shown here is derived from an EMBL/GenBank/DDBJ whole genome shotgun (WGS) entry which is preliminary data.</text>
</comment>
<evidence type="ECO:0000313" key="18">
    <source>
        <dbReference type="EMBL" id="MDQ0158256.1"/>
    </source>
</evidence>
<dbReference type="PRINTS" id="PR00344">
    <property type="entry name" value="BCTRLSENSOR"/>
</dbReference>
<dbReference type="SMART" id="SM00387">
    <property type="entry name" value="HATPase_c"/>
    <property type="match status" value="1"/>
</dbReference>
<evidence type="ECO:0000256" key="16">
    <source>
        <dbReference type="PIRNR" id="PIRNR037432"/>
    </source>
</evidence>
<keyword evidence="13 16" id="KW-0902">Two-component regulatory system</keyword>
<keyword evidence="5" id="KW-0963">Cytoplasm</keyword>
<comment type="function">
    <text evidence="15">Member of the two-component regulatory system NreB/NreC involved in the control of dissimilatory nitrate/nitrite reduction in response to oxygen. NreB functions as a direct oxygen sensor histidine kinase which is autophosphorylated, in the absence of oxygen, probably at the conserved histidine residue, and transfers its phosphate group probably to a conserved aspartate residue of NreC. NreB/NreC activates the expression of the nitrate (narGHJI) and nitrite (nir) reductase operons, as well as the putative nitrate transporter gene narT.</text>
</comment>
<evidence type="ECO:0000256" key="9">
    <source>
        <dbReference type="ARBA" id="ARBA00022741"/>
    </source>
</evidence>
<evidence type="ECO:0000256" key="10">
    <source>
        <dbReference type="ARBA" id="ARBA00022777"/>
    </source>
</evidence>
<evidence type="ECO:0000256" key="14">
    <source>
        <dbReference type="ARBA" id="ARBA00023014"/>
    </source>
</evidence>
<evidence type="ECO:0000256" key="11">
    <source>
        <dbReference type="ARBA" id="ARBA00022840"/>
    </source>
</evidence>
<evidence type="ECO:0000256" key="5">
    <source>
        <dbReference type="ARBA" id="ARBA00022490"/>
    </source>
</evidence>
<dbReference type="CDD" id="cd16917">
    <property type="entry name" value="HATPase_UhpB-NarQ-NarX-like"/>
    <property type="match status" value="1"/>
</dbReference>
<dbReference type="EC" id="2.7.13.3" evidence="16"/>
<evidence type="ECO:0000256" key="3">
    <source>
        <dbReference type="ARBA" id="ARBA00004496"/>
    </source>
</evidence>
<dbReference type="InterPro" id="IPR011712">
    <property type="entry name" value="Sig_transdc_His_kin_sub3_dim/P"/>
</dbReference>
<dbReference type="Gene3D" id="3.30.565.10">
    <property type="entry name" value="Histidine kinase-like ATPase, C-terminal domain"/>
    <property type="match status" value="1"/>
</dbReference>
<evidence type="ECO:0000256" key="2">
    <source>
        <dbReference type="ARBA" id="ARBA00001966"/>
    </source>
</evidence>
<dbReference type="InterPro" id="IPR017203">
    <property type="entry name" value="Sig_transdc_His_kinase_NreB"/>
</dbReference>
<evidence type="ECO:0000313" key="19">
    <source>
        <dbReference type="Proteomes" id="UP001224359"/>
    </source>
</evidence>
<dbReference type="PANTHER" id="PTHR24421">
    <property type="entry name" value="NITRATE/NITRITE SENSOR PROTEIN NARX-RELATED"/>
    <property type="match status" value="1"/>
</dbReference>
<keyword evidence="9 16" id="KW-0547">Nucleotide-binding</keyword>
<reference evidence="18 19" key="1">
    <citation type="submission" date="2023-07" db="EMBL/GenBank/DDBJ databases">
        <title>Genomic Encyclopedia of Type Strains, Phase IV (KMG-IV): sequencing the most valuable type-strain genomes for metagenomic binning, comparative biology and taxonomic classification.</title>
        <authorList>
            <person name="Goeker M."/>
        </authorList>
    </citation>
    <scope>NUCLEOTIDE SEQUENCE [LARGE SCALE GENOMIC DNA]</scope>
    <source>
        <strain evidence="18 19">DSM 16460</strain>
    </source>
</reference>
<keyword evidence="4" id="KW-0004">4Fe-4S</keyword>
<dbReference type="InterPro" id="IPR003594">
    <property type="entry name" value="HATPase_dom"/>
</dbReference>
<dbReference type="InterPro" id="IPR050482">
    <property type="entry name" value="Sensor_HK_TwoCompSys"/>
</dbReference>
<feature type="domain" description="Histidine kinase" evidence="17">
    <location>
        <begin position="160"/>
        <end position="347"/>
    </location>
</feature>
<dbReference type="Pfam" id="PF07730">
    <property type="entry name" value="HisKA_3"/>
    <property type="match status" value="1"/>
</dbReference>
<name>A0ABT9VBB1_9BACI</name>
<evidence type="ECO:0000256" key="12">
    <source>
        <dbReference type="ARBA" id="ARBA00023004"/>
    </source>
</evidence>
<evidence type="ECO:0000256" key="13">
    <source>
        <dbReference type="ARBA" id="ARBA00023012"/>
    </source>
</evidence>
<accession>A0ABT9VBB1</accession>
<gene>
    <name evidence="18" type="ORF">J2S77_000206</name>
</gene>
<dbReference type="SUPFAM" id="SSF55785">
    <property type="entry name" value="PYP-like sensor domain (PAS domain)"/>
    <property type="match status" value="1"/>
</dbReference>
<organism evidence="18 19">
    <name type="scientific">Alkalibacillus salilacus</name>
    <dbReference type="NCBI Taxonomy" id="284582"/>
    <lineage>
        <taxon>Bacteria</taxon>
        <taxon>Bacillati</taxon>
        <taxon>Bacillota</taxon>
        <taxon>Bacilli</taxon>
        <taxon>Bacillales</taxon>
        <taxon>Bacillaceae</taxon>
        <taxon>Alkalibacillus</taxon>
    </lineage>
</organism>
<dbReference type="InterPro" id="IPR035965">
    <property type="entry name" value="PAS-like_dom_sf"/>
</dbReference>
<evidence type="ECO:0000259" key="17">
    <source>
        <dbReference type="PROSITE" id="PS50109"/>
    </source>
</evidence>
<dbReference type="InterPro" id="IPR004358">
    <property type="entry name" value="Sig_transdc_His_kin-like_C"/>
</dbReference>
<dbReference type="Gene3D" id="1.20.5.1930">
    <property type="match status" value="1"/>
</dbReference>
<keyword evidence="8" id="KW-0479">Metal-binding</keyword>
<keyword evidence="19" id="KW-1185">Reference proteome</keyword>
<evidence type="ECO:0000256" key="7">
    <source>
        <dbReference type="ARBA" id="ARBA00022679"/>
    </source>
</evidence>
<evidence type="ECO:0000256" key="1">
    <source>
        <dbReference type="ARBA" id="ARBA00000085"/>
    </source>
</evidence>
<keyword evidence="10 16" id="KW-0418">Kinase</keyword>
<keyword evidence="7 16" id="KW-0808">Transferase</keyword>
<dbReference type="SUPFAM" id="SSF55874">
    <property type="entry name" value="ATPase domain of HSP90 chaperone/DNA topoisomerase II/histidine kinase"/>
    <property type="match status" value="1"/>
</dbReference>
<dbReference type="PANTHER" id="PTHR24421:SF10">
    <property type="entry name" value="NITRATE_NITRITE SENSOR PROTEIN NARQ"/>
    <property type="match status" value="1"/>
</dbReference>
<dbReference type="GO" id="GO:0004673">
    <property type="term" value="F:protein histidine kinase activity"/>
    <property type="evidence" value="ECO:0007669"/>
    <property type="project" value="UniProtKB-EC"/>
</dbReference>
<evidence type="ECO:0000256" key="6">
    <source>
        <dbReference type="ARBA" id="ARBA00022553"/>
    </source>
</evidence>
<evidence type="ECO:0000256" key="15">
    <source>
        <dbReference type="ARBA" id="ARBA00024827"/>
    </source>
</evidence>
<keyword evidence="11 16" id="KW-0067">ATP-binding</keyword>
<dbReference type="InterPro" id="IPR005467">
    <property type="entry name" value="His_kinase_dom"/>
</dbReference>
<comment type="cofactor">
    <cofactor evidence="2">
        <name>[4Fe-4S] cluster</name>
        <dbReference type="ChEBI" id="CHEBI:49883"/>
    </cofactor>
</comment>
<comment type="catalytic activity">
    <reaction evidence="1 16">
        <text>ATP + protein L-histidine = ADP + protein N-phospho-L-histidine.</text>
        <dbReference type="EC" id="2.7.13.3"/>
    </reaction>
</comment>
<protein>
    <recommendedName>
        <fullName evidence="16">Sensor histidine kinase</fullName>
        <ecNumber evidence="16">2.7.13.3</ecNumber>
    </recommendedName>
</protein>
<dbReference type="EMBL" id="JAUSTQ010000001">
    <property type="protein sequence ID" value="MDQ0158256.1"/>
    <property type="molecule type" value="Genomic_DNA"/>
</dbReference>
<evidence type="ECO:0000256" key="4">
    <source>
        <dbReference type="ARBA" id="ARBA00022485"/>
    </source>
</evidence>
<dbReference type="Pfam" id="PF02518">
    <property type="entry name" value="HATPase_c"/>
    <property type="match status" value="1"/>
</dbReference>
<dbReference type="PROSITE" id="PS50109">
    <property type="entry name" value="HIS_KIN"/>
    <property type="match status" value="1"/>
</dbReference>
<keyword evidence="14" id="KW-0411">Iron-sulfur</keyword>